<evidence type="ECO:0000259" key="8">
    <source>
        <dbReference type="SMART" id="SM00563"/>
    </source>
</evidence>
<evidence type="ECO:0000256" key="4">
    <source>
        <dbReference type="ARBA" id="ARBA00022679"/>
    </source>
</evidence>
<organism evidence="9 10">
    <name type="scientific">Virgibacillus salarius</name>
    <dbReference type="NCBI Taxonomy" id="447199"/>
    <lineage>
        <taxon>Bacteria</taxon>
        <taxon>Bacillati</taxon>
        <taxon>Bacillota</taxon>
        <taxon>Bacilli</taxon>
        <taxon>Bacillales</taxon>
        <taxon>Bacillaceae</taxon>
        <taxon>Virgibacillus</taxon>
    </lineage>
</organism>
<evidence type="ECO:0000313" key="10">
    <source>
        <dbReference type="Proteomes" id="UP000675284"/>
    </source>
</evidence>
<proteinExistence type="inferred from homology"/>
<dbReference type="CDD" id="cd07989">
    <property type="entry name" value="LPLAT_AGPAT-like"/>
    <property type="match status" value="1"/>
</dbReference>
<name>A0A941IAD1_9BACI</name>
<gene>
    <name evidence="9" type="ORF">KCX74_04110</name>
</gene>
<dbReference type="NCBIfam" id="TIGR00530">
    <property type="entry name" value="AGP_acyltrn"/>
    <property type="match status" value="1"/>
</dbReference>
<evidence type="ECO:0000313" key="9">
    <source>
        <dbReference type="EMBL" id="MBR7795226.1"/>
    </source>
</evidence>
<evidence type="ECO:0000256" key="2">
    <source>
        <dbReference type="ARBA" id="ARBA00008655"/>
    </source>
</evidence>
<dbReference type="RefSeq" id="WP_166530010.1">
    <property type="nucleotide sequence ID" value="NZ_JAGSOT010000008.1"/>
</dbReference>
<evidence type="ECO:0000256" key="7">
    <source>
        <dbReference type="RuleBase" id="RU361267"/>
    </source>
</evidence>
<comment type="catalytic activity">
    <reaction evidence="7">
        <text>a 1-acyl-sn-glycero-3-phosphate + an acyl-CoA = a 1,2-diacyl-sn-glycero-3-phosphate + CoA</text>
        <dbReference type="Rhea" id="RHEA:19709"/>
        <dbReference type="ChEBI" id="CHEBI:57287"/>
        <dbReference type="ChEBI" id="CHEBI:57970"/>
        <dbReference type="ChEBI" id="CHEBI:58342"/>
        <dbReference type="ChEBI" id="CHEBI:58608"/>
        <dbReference type="EC" id="2.3.1.51"/>
    </reaction>
</comment>
<keyword evidence="7" id="KW-1208">Phospholipid metabolism</keyword>
<comment type="domain">
    <text evidence="7">The HXXXXD motif is essential for acyltransferase activity and may constitute the binding site for the phosphate moiety of the glycerol-3-phosphate.</text>
</comment>
<keyword evidence="3 7" id="KW-0444">Lipid biosynthesis</keyword>
<dbReference type="PANTHER" id="PTHR10434:SF64">
    <property type="entry name" value="1-ACYL-SN-GLYCEROL-3-PHOSPHATE ACYLTRANSFERASE-RELATED"/>
    <property type="match status" value="1"/>
</dbReference>
<evidence type="ECO:0000256" key="6">
    <source>
        <dbReference type="ARBA" id="ARBA00023315"/>
    </source>
</evidence>
<dbReference type="EC" id="2.3.1.51" evidence="7"/>
<keyword evidence="4 7" id="KW-0808">Transferase</keyword>
<dbReference type="GO" id="GO:0006654">
    <property type="term" value="P:phosphatidic acid biosynthetic process"/>
    <property type="evidence" value="ECO:0007669"/>
    <property type="project" value="TreeGrafter"/>
</dbReference>
<dbReference type="GO" id="GO:0016020">
    <property type="term" value="C:membrane"/>
    <property type="evidence" value="ECO:0007669"/>
    <property type="project" value="InterPro"/>
</dbReference>
<sequence length="252" mass="28270">MIRTIKIYIYASLLVLGTYFQLKRVQKSVNQLTKEEIFIQPRSVSKKVMKRTGSMVMVNGQEKLPKGPVLFVANHQGLFDILTLLGHLGKPVGFIAKKEIQKLPIIASWMELVHCVFIDRTDRRQSVKAIHQGIKNLKSGHSMVIFPEGTRSRGSSLNPFKPGSFQLALKANVPIVPVAIDGTYQMFEERNGRISPSWVTLTIEDAIFPEEYNGKNSSEIAEQVQSVIKRRLQIDGADDRMTSSGDQQVSTT</sequence>
<keyword evidence="5 7" id="KW-0443">Lipid metabolism</keyword>
<feature type="domain" description="Phospholipid/glycerol acyltransferase" evidence="8">
    <location>
        <begin position="69"/>
        <end position="183"/>
    </location>
</feature>
<accession>A0A941IAD1</accession>
<comment type="caution">
    <text evidence="9">The sequence shown here is derived from an EMBL/GenBank/DDBJ whole genome shotgun (WGS) entry which is preliminary data.</text>
</comment>
<keyword evidence="7" id="KW-0594">Phospholipid biosynthesis</keyword>
<dbReference type="SMART" id="SM00563">
    <property type="entry name" value="PlsC"/>
    <property type="match status" value="1"/>
</dbReference>
<dbReference type="Proteomes" id="UP000675284">
    <property type="component" value="Unassembled WGS sequence"/>
</dbReference>
<dbReference type="GO" id="GO:0003841">
    <property type="term" value="F:1-acylglycerol-3-phosphate O-acyltransferase activity"/>
    <property type="evidence" value="ECO:0007669"/>
    <property type="project" value="UniProtKB-UniRule"/>
</dbReference>
<dbReference type="InterPro" id="IPR004552">
    <property type="entry name" value="AGP_acyltrans"/>
</dbReference>
<dbReference type="Pfam" id="PF01553">
    <property type="entry name" value="Acyltransferase"/>
    <property type="match status" value="1"/>
</dbReference>
<dbReference type="InterPro" id="IPR002123">
    <property type="entry name" value="Plipid/glycerol_acylTrfase"/>
</dbReference>
<dbReference type="PANTHER" id="PTHR10434">
    <property type="entry name" value="1-ACYL-SN-GLYCEROL-3-PHOSPHATE ACYLTRANSFERASE"/>
    <property type="match status" value="1"/>
</dbReference>
<protein>
    <recommendedName>
        <fullName evidence="7">1-acyl-sn-glycerol-3-phosphate acyltransferase</fullName>
        <ecNumber evidence="7">2.3.1.51</ecNumber>
    </recommendedName>
</protein>
<evidence type="ECO:0000256" key="5">
    <source>
        <dbReference type="ARBA" id="ARBA00023098"/>
    </source>
</evidence>
<dbReference type="SUPFAM" id="SSF69593">
    <property type="entry name" value="Glycerol-3-phosphate (1)-acyltransferase"/>
    <property type="match status" value="1"/>
</dbReference>
<keyword evidence="10" id="KW-1185">Reference proteome</keyword>
<dbReference type="EMBL" id="JAGSOT010000008">
    <property type="protein sequence ID" value="MBR7795226.1"/>
    <property type="molecule type" value="Genomic_DNA"/>
</dbReference>
<evidence type="ECO:0000256" key="3">
    <source>
        <dbReference type="ARBA" id="ARBA00022516"/>
    </source>
</evidence>
<reference evidence="9" key="1">
    <citation type="submission" date="2021-04" db="EMBL/GenBank/DDBJ databases">
        <title>Isolation and polyphasic classification of algal microorganism.</title>
        <authorList>
            <person name="Wang S."/>
        </authorList>
    </citation>
    <scope>NUCLEOTIDE SEQUENCE</scope>
    <source>
        <strain evidence="9">720a</strain>
    </source>
</reference>
<comment type="similarity">
    <text evidence="2 7">Belongs to the 1-acyl-sn-glycerol-3-phosphate acyltransferase family.</text>
</comment>
<evidence type="ECO:0000256" key="1">
    <source>
        <dbReference type="ARBA" id="ARBA00005189"/>
    </source>
</evidence>
<comment type="pathway">
    <text evidence="1">Lipid metabolism.</text>
</comment>
<keyword evidence="6 7" id="KW-0012">Acyltransferase</keyword>
<dbReference type="AlphaFoldDB" id="A0A941IAD1"/>